<dbReference type="PROSITE" id="PS51689">
    <property type="entry name" value="SAM_RNA_A_N6_MT"/>
    <property type="match status" value="1"/>
</dbReference>
<dbReference type="KEGG" id="scc:Spico_1013"/>
<comment type="function">
    <text evidence="7">Specifically dimethylates two adjacent adenosines (A1518 and A1519) in the loop of a conserved hairpin near the 3'-end of 16S rRNA in the 30S particle. May play a critical role in biogenesis of 30S subunits.</text>
</comment>
<evidence type="ECO:0000256" key="7">
    <source>
        <dbReference type="HAMAP-Rule" id="MF_00607"/>
    </source>
</evidence>
<dbReference type="EC" id="2.1.1.182" evidence="7"/>
<evidence type="ECO:0000256" key="2">
    <source>
        <dbReference type="ARBA" id="ARBA00022552"/>
    </source>
</evidence>
<evidence type="ECO:0000313" key="11">
    <source>
        <dbReference type="Proteomes" id="UP000007939"/>
    </source>
</evidence>
<dbReference type="PANTHER" id="PTHR11727:SF7">
    <property type="entry name" value="DIMETHYLADENOSINE TRANSFERASE-RELATED"/>
    <property type="match status" value="1"/>
</dbReference>
<evidence type="ECO:0000259" key="9">
    <source>
        <dbReference type="SMART" id="SM00650"/>
    </source>
</evidence>
<dbReference type="Pfam" id="PF00398">
    <property type="entry name" value="RrnaAD"/>
    <property type="match status" value="1"/>
</dbReference>
<dbReference type="PANTHER" id="PTHR11727">
    <property type="entry name" value="DIMETHYLADENOSINE TRANSFERASE"/>
    <property type="match status" value="1"/>
</dbReference>
<evidence type="ECO:0000256" key="5">
    <source>
        <dbReference type="ARBA" id="ARBA00022691"/>
    </source>
</evidence>
<evidence type="ECO:0000256" key="4">
    <source>
        <dbReference type="ARBA" id="ARBA00022679"/>
    </source>
</evidence>
<gene>
    <name evidence="7" type="primary">rsmA</name>
    <name evidence="7" type="synonym">ksgA</name>
    <name evidence="10" type="ordered locus">Spico_1013</name>
</gene>
<feature type="binding site" evidence="7 8">
    <location>
        <position position="58"/>
    </location>
    <ligand>
        <name>S-adenosyl-L-methionine</name>
        <dbReference type="ChEBI" id="CHEBI:59789"/>
    </ligand>
</feature>
<protein>
    <recommendedName>
        <fullName evidence="7">Ribosomal RNA small subunit methyltransferase A</fullName>
        <ecNumber evidence="7">2.1.1.182</ecNumber>
    </recommendedName>
    <alternativeName>
        <fullName evidence="7">16S rRNA (adenine(1518)-N(6)/adenine(1519)-N(6))-dimethyltransferase</fullName>
    </alternativeName>
    <alternativeName>
        <fullName evidence="7">16S rRNA dimethyladenosine transferase</fullName>
    </alternativeName>
    <alternativeName>
        <fullName evidence="7">16S rRNA dimethylase</fullName>
    </alternativeName>
    <alternativeName>
        <fullName evidence="7">S-adenosylmethionine-6-N', N'-adenosyl(rRNA) dimethyltransferase</fullName>
    </alternativeName>
</protein>
<keyword evidence="5 7" id="KW-0949">S-adenosyl-L-methionine</keyword>
<dbReference type="HAMAP" id="MF_00607">
    <property type="entry name" value="16SrRNA_methyltr_A"/>
    <property type="match status" value="1"/>
</dbReference>
<feature type="binding site" evidence="7 8">
    <location>
        <position position="126"/>
    </location>
    <ligand>
        <name>S-adenosyl-L-methionine</name>
        <dbReference type="ChEBI" id="CHEBI:59789"/>
    </ligand>
</feature>
<dbReference type="GO" id="GO:0003723">
    <property type="term" value="F:RNA binding"/>
    <property type="evidence" value="ECO:0007669"/>
    <property type="project" value="UniProtKB-UniRule"/>
</dbReference>
<reference evidence="10 11" key="2">
    <citation type="journal article" date="2012" name="Stand. Genomic Sci.">
        <title>Complete genome sequence of the termite hindgut bacterium Spirochaeta coccoides type strain (SPN1(T)), reclassification in the genus Sphaerochaeta as Sphaerochaeta coccoides comb. nov. and emendations of the family Spirochaetaceae and the genus Sphaerochaeta.</title>
        <authorList>
            <person name="Abt B."/>
            <person name="Han C."/>
            <person name="Scheuner C."/>
            <person name="Lu M."/>
            <person name="Lapidus A."/>
            <person name="Nolan M."/>
            <person name="Lucas S."/>
            <person name="Hammon N."/>
            <person name="Deshpande S."/>
            <person name="Cheng J.F."/>
            <person name="Tapia R."/>
            <person name="Goodwin L.A."/>
            <person name="Pitluck S."/>
            <person name="Liolios K."/>
            <person name="Pagani I."/>
            <person name="Ivanova N."/>
            <person name="Mavromatis K."/>
            <person name="Mikhailova N."/>
            <person name="Huntemann M."/>
            <person name="Pati A."/>
            <person name="Chen A."/>
            <person name="Palaniappan K."/>
            <person name="Land M."/>
            <person name="Hauser L."/>
            <person name="Brambilla E.M."/>
            <person name="Rohde M."/>
            <person name="Spring S."/>
            <person name="Gronow S."/>
            <person name="Goker M."/>
            <person name="Woyke T."/>
            <person name="Bristow J."/>
            <person name="Eisen J.A."/>
            <person name="Markowitz V."/>
            <person name="Hugenholtz P."/>
            <person name="Kyrpides N.C."/>
            <person name="Klenk H.P."/>
            <person name="Detter J.C."/>
        </authorList>
    </citation>
    <scope>NUCLEOTIDE SEQUENCE [LARGE SCALE GENOMIC DNA]</scope>
    <source>
        <strain evidence="11">ATCC BAA-1237 / DSM 17374 / SPN1</strain>
    </source>
</reference>
<dbReference type="InterPro" id="IPR023165">
    <property type="entry name" value="rRNA_Ade_diMease-like_C"/>
</dbReference>
<evidence type="ECO:0000313" key="10">
    <source>
        <dbReference type="EMBL" id="AEC02236.1"/>
    </source>
</evidence>
<comment type="catalytic activity">
    <reaction evidence="7">
        <text>adenosine(1518)/adenosine(1519) in 16S rRNA + 4 S-adenosyl-L-methionine = N(6)-dimethyladenosine(1518)/N(6)-dimethyladenosine(1519) in 16S rRNA + 4 S-adenosyl-L-homocysteine + 4 H(+)</text>
        <dbReference type="Rhea" id="RHEA:19609"/>
        <dbReference type="Rhea" id="RHEA-COMP:10232"/>
        <dbReference type="Rhea" id="RHEA-COMP:10233"/>
        <dbReference type="ChEBI" id="CHEBI:15378"/>
        <dbReference type="ChEBI" id="CHEBI:57856"/>
        <dbReference type="ChEBI" id="CHEBI:59789"/>
        <dbReference type="ChEBI" id="CHEBI:74411"/>
        <dbReference type="ChEBI" id="CHEBI:74493"/>
        <dbReference type="EC" id="2.1.1.182"/>
    </reaction>
</comment>
<dbReference type="CDD" id="cd02440">
    <property type="entry name" value="AdoMet_MTases"/>
    <property type="match status" value="1"/>
</dbReference>
<comment type="subcellular location">
    <subcellularLocation>
        <location evidence="7">Cytoplasm</location>
    </subcellularLocation>
</comment>
<dbReference type="OrthoDB" id="9814755at2"/>
<dbReference type="PROSITE" id="PS01131">
    <property type="entry name" value="RRNA_A_DIMETH"/>
    <property type="match status" value="1"/>
</dbReference>
<keyword evidence="3 7" id="KW-0489">Methyltransferase</keyword>
<dbReference type="HOGENOM" id="CLU_041220_0_2_12"/>
<keyword evidence="1 7" id="KW-0963">Cytoplasm</keyword>
<feature type="binding site" evidence="7 8">
    <location>
        <position position="31"/>
    </location>
    <ligand>
        <name>S-adenosyl-L-methionine</name>
        <dbReference type="ChEBI" id="CHEBI:59789"/>
    </ligand>
</feature>
<feature type="binding site" evidence="7 8">
    <location>
        <position position="33"/>
    </location>
    <ligand>
        <name>S-adenosyl-L-methionine</name>
        <dbReference type="ChEBI" id="CHEBI:59789"/>
    </ligand>
</feature>
<dbReference type="InterPro" id="IPR020598">
    <property type="entry name" value="rRNA_Ade_methylase_Trfase_N"/>
</dbReference>
<keyword evidence="2 7" id="KW-0698">rRNA processing</keyword>
<dbReference type="GO" id="GO:0052908">
    <property type="term" value="F:16S rRNA (adenine(1518)-N(6)/adenine(1519)-N(6))-dimethyltransferase activity"/>
    <property type="evidence" value="ECO:0007669"/>
    <property type="project" value="UniProtKB-EC"/>
</dbReference>
<name>F4GJH1_PARC1</name>
<keyword evidence="6 7" id="KW-0694">RNA-binding</keyword>
<dbReference type="AlphaFoldDB" id="F4GJH1"/>
<dbReference type="Gene3D" id="1.10.8.100">
    <property type="entry name" value="Ribosomal RNA adenine dimethylase-like, domain 2"/>
    <property type="match status" value="1"/>
</dbReference>
<dbReference type="EMBL" id="CP002659">
    <property type="protein sequence ID" value="AEC02236.1"/>
    <property type="molecule type" value="Genomic_DNA"/>
</dbReference>
<keyword evidence="4 7" id="KW-0808">Transferase</keyword>
<comment type="similarity">
    <text evidence="7">Belongs to the class I-like SAM-binding methyltransferase superfamily. rRNA adenine N(6)-methyltransferase family. RsmA subfamily.</text>
</comment>
<feature type="binding site" evidence="7 8">
    <location>
        <position position="79"/>
    </location>
    <ligand>
        <name>S-adenosyl-L-methionine</name>
        <dbReference type="ChEBI" id="CHEBI:59789"/>
    </ligand>
</feature>
<evidence type="ECO:0000256" key="8">
    <source>
        <dbReference type="PROSITE-ProRule" id="PRU01026"/>
    </source>
</evidence>
<dbReference type="SUPFAM" id="SSF53335">
    <property type="entry name" value="S-adenosyl-L-methionine-dependent methyltransferases"/>
    <property type="match status" value="1"/>
</dbReference>
<evidence type="ECO:0000256" key="6">
    <source>
        <dbReference type="ARBA" id="ARBA00022884"/>
    </source>
</evidence>
<keyword evidence="11" id="KW-1185">Reference proteome</keyword>
<accession>F4GJH1</accession>
<dbReference type="InterPro" id="IPR001737">
    <property type="entry name" value="KsgA/Erm"/>
</dbReference>
<dbReference type="InterPro" id="IPR011530">
    <property type="entry name" value="rRNA_adenine_dimethylase"/>
</dbReference>
<dbReference type="eggNOG" id="COG0030">
    <property type="taxonomic scope" value="Bacteria"/>
</dbReference>
<dbReference type="SMART" id="SM00650">
    <property type="entry name" value="rADc"/>
    <property type="match status" value="1"/>
</dbReference>
<proteinExistence type="inferred from homology"/>
<feature type="binding site" evidence="7 8">
    <location>
        <position position="105"/>
    </location>
    <ligand>
        <name>S-adenosyl-L-methionine</name>
        <dbReference type="ChEBI" id="CHEBI:59789"/>
    </ligand>
</feature>
<dbReference type="InterPro" id="IPR020596">
    <property type="entry name" value="rRNA_Ade_Mease_Trfase_CS"/>
</dbReference>
<dbReference type="STRING" id="760011.Spico_1013"/>
<reference evidence="11" key="1">
    <citation type="submission" date="2011-04" db="EMBL/GenBank/DDBJ databases">
        <title>The complete genome of Spirochaeta coccoides DSM 17374.</title>
        <authorList>
            <person name="Lucas S."/>
            <person name="Copeland A."/>
            <person name="Lapidus A."/>
            <person name="Bruce D."/>
            <person name="Goodwin L."/>
            <person name="Pitluck S."/>
            <person name="Peters L."/>
            <person name="Kyrpides N."/>
            <person name="Mavromatis K."/>
            <person name="Pagani I."/>
            <person name="Ivanova N."/>
            <person name="Ovchinnikova G."/>
            <person name="Lu M."/>
            <person name="Detter J.C."/>
            <person name="Tapia R."/>
            <person name="Han C."/>
            <person name="Land M."/>
            <person name="Hauser L."/>
            <person name="Markowitz V."/>
            <person name="Cheng J.-F."/>
            <person name="Hugenholtz P."/>
            <person name="Woyke T."/>
            <person name="Wu D."/>
            <person name="Spring S."/>
            <person name="Schroeder M."/>
            <person name="Brambilla E."/>
            <person name="Klenk H.-P."/>
            <person name="Eisen J.A."/>
        </authorList>
    </citation>
    <scope>NUCLEOTIDE SEQUENCE [LARGE SCALE GENOMIC DNA]</scope>
    <source>
        <strain evidence="11">ATCC BAA-1237 / DSM 17374 / SPN1</strain>
    </source>
</reference>
<dbReference type="NCBIfam" id="TIGR00755">
    <property type="entry name" value="ksgA"/>
    <property type="match status" value="1"/>
</dbReference>
<dbReference type="InterPro" id="IPR029063">
    <property type="entry name" value="SAM-dependent_MTases_sf"/>
</dbReference>
<dbReference type="GO" id="GO:0005829">
    <property type="term" value="C:cytosol"/>
    <property type="evidence" value="ECO:0007669"/>
    <property type="project" value="TreeGrafter"/>
</dbReference>
<evidence type="ECO:0000256" key="3">
    <source>
        <dbReference type="ARBA" id="ARBA00022603"/>
    </source>
</evidence>
<sequence>MSWNFAYDSPNAINNLLQEESLAMNKQFGQNFLLPQAIRKRIVDALEPSAGLTIWEIGPGLGALTVLLLEKKCQLTAFEIDKGFCSILREKAFADETGFRLVEGDFLKTWEAVYGSGGVPHRICGNLPYNVGSVCIARLLERQCLPDIMVFTVQKEVAERLTSRDGDKNRSTLTLLADIDYETRLLFTIGGGAFYPSPDVTSAAVGMYRRATPLVDAALRPVYLSLVKDAFSHRRKTMKNNLLQGEIGNTLGKDGVDAILANSGVNPQSRAEALSFEELKALAVAAFNRSR</sequence>
<dbReference type="Gene3D" id="3.40.50.150">
    <property type="entry name" value="Vaccinia Virus protein VP39"/>
    <property type="match status" value="1"/>
</dbReference>
<organism evidence="10 11">
    <name type="scientific">Parasphaerochaeta coccoides (strain ATCC BAA-1237 / DSM 17374 / SPN1)</name>
    <name type="common">Sphaerochaeta coccoides</name>
    <dbReference type="NCBI Taxonomy" id="760011"/>
    <lineage>
        <taxon>Bacteria</taxon>
        <taxon>Pseudomonadati</taxon>
        <taxon>Spirochaetota</taxon>
        <taxon>Spirochaetia</taxon>
        <taxon>Spirochaetales</taxon>
        <taxon>Sphaerochaetaceae</taxon>
        <taxon>Parasphaerochaeta</taxon>
    </lineage>
</organism>
<evidence type="ECO:0000256" key="1">
    <source>
        <dbReference type="ARBA" id="ARBA00022490"/>
    </source>
</evidence>
<dbReference type="Proteomes" id="UP000007939">
    <property type="component" value="Chromosome"/>
</dbReference>
<feature type="domain" description="Ribosomal RNA adenine methylase transferase N-terminal" evidence="9">
    <location>
        <begin position="38"/>
        <end position="211"/>
    </location>
</feature>